<reference evidence="1 2" key="1">
    <citation type="journal article" date="2018" name="PLoS Genet.">
        <title>Population sequencing reveals clonal diversity and ancestral inbreeding in the grapevine cultivar Chardonnay.</title>
        <authorList>
            <person name="Roach M.J."/>
            <person name="Johnson D.L."/>
            <person name="Bohlmann J."/>
            <person name="van Vuuren H.J."/>
            <person name="Jones S.J."/>
            <person name="Pretorius I.S."/>
            <person name="Schmidt S.A."/>
            <person name="Borneman A.R."/>
        </authorList>
    </citation>
    <scope>NUCLEOTIDE SEQUENCE [LARGE SCALE GENOMIC DNA]</scope>
    <source>
        <strain evidence="2">cv. Chardonnay</strain>
        <tissue evidence="1">Leaf</tissue>
    </source>
</reference>
<protein>
    <submittedName>
        <fullName evidence="1">Uncharacterized protein</fullName>
    </submittedName>
</protein>
<proteinExistence type="predicted"/>
<dbReference type="AlphaFoldDB" id="A0A438H1D1"/>
<gene>
    <name evidence="1" type="ORF">CK203_049745</name>
</gene>
<comment type="caution">
    <text evidence="1">The sequence shown here is derived from an EMBL/GenBank/DDBJ whole genome shotgun (WGS) entry which is preliminary data.</text>
</comment>
<evidence type="ECO:0000313" key="1">
    <source>
        <dbReference type="EMBL" id="RVW78107.1"/>
    </source>
</evidence>
<sequence length="152" mass="17998">MAQSWHEMFDEAWDSLEKATRRMKKYADRDRRPLEFQVTYMLKLLERLKLHPIFHVSFLKPYDEDLDAEMVQTKRAPPLWKRTSEAEATWERDVTLWQFETTVQTYWQTKSMRASTSALCEEAAGETDKHCVRTAGEPNAHRACIMRALRVS</sequence>
<organism evidence="1 2">
    <name type="scientific">Vitis vinifera</name>
    <name type="common">Grape</name>
    <dbReference type="NCBI Taxonomy" id="29760"/>
    <lineage>
        <taxon>Eukaryota</taxon>
        <taxon>Viridiplantae</taxon>
        <taxon>Streptophyta</taxon>
        <taxon>Embryophyta</taxon>
        <taxon>Tracheophyta</taxon>
        <taxon>Spermatophyta</taxon>
        <taxon>Magnoliopsida</taxon>
        <taxon>eudicotyledons</taxon>
        <taxon>Gunneridae</taxon>
        <taxon>Pentapetalae</taxon>
        <taxon>rosids</taxon>
        <taxon>Vitales</taxon>
        <taxon>Vitaceae</taxon>
        <taxon>Viteae</taxon>
        <taxon>Vitis</taxon>
    </lineage>
</organism>
<dbReference type="EMBL" id="QGNW01000301">
    <property type="protein sequence ID" value="RVW78107.1"/>
    <property type="molecule type" value="Genomic_DNA"/>
</dbReference>
<evidence type="ECO:0000313" key="2">
    <source>
        <dbReference type="Proteomes" id="UP000288805"/>
    </source>
</evidence>
<accession>A0A438H1D1</accession>
<dbReference type="Proteomes" id="UP000288805">
    <property type="component" value="Unassembled WGS sequence"/>
</dbReference>
<name>A0A438H1D1_VITVI</name>